<organism evidence="1 2">
    <name type="scientific">Natronobacillus azotifigens</name>
    <dbReference type="NCBI Taxonomy" id="472978"/>
    <lineage>
        <taxon>Bacteria</taxon>
        <taxon>Bacillati</taxon>
        <taxon>Bacillota</taxon>
        <taxon>Bacilli</taxon>
        <taxon>Bacillales</taxon>
        <taxon>Bacillaceae</taxon>
        <taxon>Natronobacillus</taxon>
    </lineage>
</organism>
<sequence>MEGGGTLIDASDERWIGSEIVQYLCQEDRHSSLIMPMMLSMKENKITNQTFLLG</sequence>
<proteinExistence type="predicted"/>
<accession>A0A9J6RF36</accession>
<dbReference type="AlphaFoldDB" id="A0A9J6RF36"/>
<evidence type="ECO:0000313" key="1">
    <source>
        <dbReference type="EMBL" id="MCZ0704175.1"/>
    </source>
</evidence>
<protein>
    <submittedName>
        <fullName evidence="1">Uncharacterized protein</fullName>
    </submittedName>
</protein>
<dbReference type="RefSeq" id="WP_268780942.1">
    <property type="nucleotide sequence ID" value="NZ_JAPRAT010000029.1"/>
</dbReference>
<dbReference type="EMBL" id="JAPRAT010000029">
    <property type="protein sequence ID" value="MCZ0704175.1"/>
    <property type="molecule type" value="Genomic_DNA"/>
</dbReference>
<keyword evidence="2" id="KW-1185">Reference proteome</keyword>
<reference evidence="1" key="1">
    <citation type="submission" date="2022-11" db="EMBL/GenBank/DDBJ databases">
        <title>WGS of Natronobacillus azotifigens 24KS-1, an anaerobic diazotrophic haloalkaliphile from soda-rich habitats.</title>
        <authorList>
            <person name="Sorokin D.Y."/>
            <person name="Merkel A.Y."/>
        </authorList>
    </citation>
    <scope>NUCLEOTIDE SEQUENCE</scope>
    <source>
        <strain evidence="1">24KS-1</strain>
    </source>
</reference>
<dbReference type="Proteomes" id="UP001084197">
    <property type="component" value="Unassembled WGS sequence"/>
</dbReference>
<evidence type="ECO:0000313" key="2">
    <source>
        <dbReference type="Proteomes" id="UP001084197"/>
    </source>
</evidence>
<gene>
    <name evidence="1" type="ORF">OWO01_13250</name>
</gene>
<name>A0A9J6RF36_9BACI</name>
<comment type="caution">
    <text evidence="1">The sequence shown here is derived from an EMBL/GenBank/DDBJ whole genome shotgun (WGS) entry which is preliminary data.</text>
</comment>